<keyword evidence="7" id="KW-1185">Reference proteome</keyword>
<evidence type="ECO:0000256" key="2">
    <source>
        <dbReference type="ARBA" id="ARBA00022692"/>
    </source>
</evidence>
<dbReference type="RefSeq" id="WP_146621761.1">
    <property type="nucleotide sequence ID" value="NZ_BJCC01000009.1"/>
</dbReference>
<feature type="transmembrane region" description="Helical" evidence="5">
    <location>
        <begin position="245"/>
        <end position="264"/>
    </location>
</feature>
<dbReference type="OrthoDB" id="9815702at2"/>
<keyword evidence="2 5" id="KW-0812">Transmembrane</keyword>
<feature type="transmembrane region" description="Helical" evidence="5">
    <location>
        <begin position="85"/>
        <end position="107"/>
    </location>
</feature>
<comment type="subcellular location">
    <subcellularLocation>
        <location evidence="1">Membrane</location>
        <topology evidence="1">Multi-pass membrane protein</topology>
    </subcellularLocation>
</comment>
<reference evidence="7" key="1">
    <citation type="submission" date="2019-02" db="EMBL/GenBank/DDBJ databases">
        <title>Draft genome sequence of Enterococcus sp. Gos25-1.</title>
        <authorList>
            <person name="Tanaka N."/>
            <person name="Shiwa Y."/>
            <person name="Fujita N."/>
        </authorList>
    </citation>
    <scope>NUCLEOTIDE SEQUENCE [LARGE SCALE GENOMIC DNA]</scope>
    <source>
        <strain evidence="7">Gos25-1</strain>
    </source>
</reference>
<feature type="transmembrane region" description="Helical" evidence="5">
    <location>
        <begin position="436"/>
        <end position="458"/>
    </location>
</feature>
<evidence type="ECO:0000313" key="6">
    <source>
        <dbReference type="EMBL" id="GCF93304.1"/>
    </source>
</evidence>
<accession>A0A4P5PA91</accession>
<organism evidence="6 7">
    <name type="scientific">Enterococcus florum</name>
    <dbReference type="NCBI Taxonomy" id="2480627"/>
    <lineage>
        <taxon>Bacteria</taxon>
        <taxon>Bacillati</taxon>
        <taxon>Bacillota</taxon>
        <taxon>Bacilli</taxon>
        <taxon>Lactobacillales</taxon>
        <taxon>Enterococcaceae</taxon>
        <taxon>Enterococcus</taxon>
    </lineage>
</organism>
<evidence type="ECO:0000256" key="5">
    <source>
        <dbReference type="SAM" id="Phobius"/>
    </source>
</evidence>
<evidence type="ECO:0000313" key="7">
    <source>
        <dbReference type="Proteomes" id="UP000290567"/>
    </source>
</evidence>
<keyword evidence="3 5" id="KW-1133">Transmembrane helix</keyword>
<dbReference type="AlphaFoldDB" id="A0A4P5PA91"/>
<name>A0A4P5PA91_9ENTE</name>
<sequence>MKNVAKNFMYQTVFQLTKIILPIVTIPIVSNALGPVGIGVYNYTYSIAQYFVLLAGLGVTIYGNREVALVWKKSKKSTSIVFCEIFVFKMIISSIVLIMYFVLSFFVDNKGVFLSQIFVILAVMFDISWFFMGIEDFRKTSMVNLIVQLFSFVFIILLVKDEKDVVVYTLIQSLGIMLSQLLVWVYIRKHIKFVKVNIRKCLQHIKGSIDYFIPQVAIMLYTNLNKTILGFYLGAVAVGYYANSLQLNTVFITIITTLDLVLLPHMTSLFASKESSKIVRMMEKTINLQLFISIPTMFGMLIVYDKLVPWFFGSKFLFINKIIPLFSILIVVIPLGMSISRQYLMPVGRVKEYNKSVLLGAGINILLNAFLLPLFGFFGVVFANIFAELFVTIVRVRSFLKSTDFKFNVKNIISYTMAALIMFFLTRLFTHDMPELLWVNIVQAIIAVLIYFVIVTFLRTNPIIEFIRNKRI</sequence>
<dbReference type="Proteomes" id="UP000290567">
    <property type="component" value="Unassembled WGS sequence"/>
</dbReference>
<feature type="transmembrane region" description="Helical" evidence="5">
    <location>
        <begin position="285"/>
        <end position="304"/>
    </location>
</feature>
<dbReference type="PANTHER" id="PTHR43424:SF1">
    <property type="entry name" value="LOCUS PUTATIVE PROTEIN 1-RELATED"/>
    <property type="match status" value="1"/>
</dbReference>
<feature type="transmembrane region" description="Helical" evidence="5">
    <location>
        <begin position="316"/>
        <end position="336"/>
    </location>
</feature>
<comment type="caution">
    <text evidence="6">The sequence shown here is derived from an EMBL/GenBank/DDBJ whole genome shotgun (WGS) entry which is preliminary data.</text>
</comment>
<dbReference type="PANTHER" id="PTHR43424">
    <property type="entry name" value="LOCUS PUTATIVE PROTEIN 1-RELATED"/>
    <property type="match status" value="1"/>
</dbReference>
<evidence type="ECO:0000256" key="3">
    <source>
        <dbReference type="ARBA" id="ARBA00022989"/>
    </source>
</evidence>
<evidence type="ECO:0000256" key="4">
    <source>
        <dbReference type="ARBA" id="ARBA00023136"/>
    </source>
</evidence>
<dbReference type="InterPro" id="IPR052556">
    <property type="entry name" value="PolySynth_Transporter"/>
</dbReference>
<feature type="transmembrane region" description="Helical" evidence="5">
    <location>
        <begin position="141"/>
        <end position="159"/>
    </location>
</feature>
<dbReference type="Pfam" id="PF01943">
    <property type="entry name" value="Polysacc_synt"/>
    <property type="match status" value="1"/>
</dbReference>
<gene>
    <name evidence="6" type="ORF">NRIC_11950</name>
</gene>
<feature type="transmembrane region" description="Helical" evidence="5">
    <location>
        <begin position="47"/>
        <end position="64"/>
    </location>
</feature>
<protein>
    <submittedName>
        <fullName evidence="6">Uncharacterized protein</fullName>
    </submittedName>
</protein>
<proteinExistence type="predicted"/>
<keyword evidence="4 5" id="KW-0472">Membrane</keyword>
<dbReference type="GO" id="GO:0016020">
    <property type="term" value="C:membrane"/>
    <property type="evidence" value="ECO:0007669"/>
    <property type="project" value="UniProtKB-SubCell"/>
</dbReference>
<dbReference type="EMBL" id="BJCC01000009">
    <property type="protein sequence ID" value="GCF93304.1"/>
    <property type="molecule type" value="Genomic_DNA"/>
</dbReference>
<evidence type="ECO:0000256" key="1">
    <source>
        <dbReference type="ARBA" id="ARBA00004141"/>
    </source>
</evidence>
<feature type="transmembrane region" description="Helical" evidence="5">
    <location>
        <begin position="165"/>
        <end position="187"/>
    </location>
</feature>
<feature type="transmembrane region" description="Helical" evidence="5">
    <location>
        <begin position="113"/>
        <end position="134"/>
    </location>
</feature>
<dbReference type="InterPro" id="IPR002797">
    <property type="entry name" value="Polysacc_synth"/>
</dbReference>
<feature type="transmembrane region" description="Helical" evidence="5">
    <location>
        <begin position="412"/>
        <end position="430"/>
    </location>
</feature>
<feature type="transmembrane region" description="Helical" evidence="5">
    <location>
        <begin position="20"/>
        <end position="41"/>
    </location>
</feature>